<proteinExistence type="predicted"/>
<protein>
    <submittedName>
        <fullName evidence="2">Protein-tyrosine-phosphatase MKP1</fullName>
    </submittedName>
</protein>
<organism evidence="2">
    <name type="scientific">Zea mays</name>
    <name type="common">Maize</name>
    <dbReference type="NCBI Taxonomy" id="4577"/>
    <lineage>
        <taxon>Eukaryota</taxon>
        <taxon>Viridiplantae</taxon>
        <taxon>Streptophyta</taxon>
        <taxon>Embryophyta</taxon>
        <taxon>Tracheophyta</taxon>
        <taxon>Spermatophyta</taxon>
        <taxon>Magnoliopsida</taxon>
        <taxon>Liliopsida</taxon>
        <taxon>Poales</taxon>
        <taxon>Poaceae</taxon>
        <taxon>PACMAD clade</taxon>
        <taxon>Panicoideae</taxon>
        <taxon>Andropogonodae</taxon>
        <taxon>Andropogoneae</taxon>
        <taxon>Tripsacinae</taxon>
        <taxon>Zea</taxon>
    </lineage>
</organism>
<dbReference type="InterPro" id="IPR029006">
    <property type="entry name" value="ADF-H/Gelsolin-like_dom_sf"/>
</dbReference>
<dbReference type="Gene3D" id="3.40.20.10">
    <property type="entry name" value="Severin"/>
    <property type="match status" value="1"/>
</dbReference>
<sequence>MGFACQLLQCQKRVQAILLSPNSVLRMYRMAPHSQYAPLHLVPKMLNDPSPAALDSRGAFIVHVLSSIYARVGMKCDPVMEKDAKVVVFQVVRHVKVQGHIKVVREGLEPQEFWDALSSTLPNSDTNTNISKDQIDSASKSNPGSRRIESYDANFELVYKSNHRGSGSSVLNFWGWGRDPPSSQRE</sequence>
<comment type="caution">
    <text evidence="2">The sequence shown here is derived from an EMBL/GenBank/DDBJ whole genome shotgun (WGS) entry which is preliminary data.</text>
</comment>
<reference evidence="2" key="1">
    <citation type="journal article" date="2018" name="Nat. Genet.">
        <title>Extensive intraspecific gene order and gene structural variations between Mo17 and other maize genomes.</title>
        <authorList>
            <person name="Sun S."/>
            <person name="Zhou Y."/>
            <person name="Chen J."/>
            <person name="Shi J."/>
            <person name="Zhao H."/>
            <person name="Zhao H."/>
            <person name="Song W."/>
            <person name="Zhang M."/>
            <person name="Cui Y."/>
            <person name="Dong X."/>
            <person name="Liu H."/>
            <person name="Ma X."/>
            <person name="Jiao Y."/>
            <person name="Wang B."/>
            <person name="Wei X."/>
            <person name="Stein J.C."/>
            <person name="Glaubitz J.C."/>
            <person name="Lu F."/>
            <person name="Yu G."/>
            <person name="Liang C."/>
            <person name="Fengler K."/>
            <person name="Li B."/>
            <person name="Rafalski A."/>
            <person name="Schnable P.S."/>
            <person name="Ware D.H."/>
            <person name="Buckler E.S."/>
            <person name="Lai J."/>
        </authorList>
    </citation>
    <scope>NUCLEOTIDE SEQUENCE [LARGE SCALE GENOMIC DNA]</scope>
    <source>
        <tissue evidence="2">Seedling</tissue>
    </source>
</reference>
<evidence type="ECO:0000256" key="1">
    <source>
        <dbReference type="SAM" id="MobiDB-lite"/>
    </source>
</evidence>
<dbReference type="PANTHER" id="PTHR46381:SF4">
    <property type="entry name" value="PROTEIN-TYROSINE-PHOSPHATASE MKP1"/>
    <property type="match status" value="1"/>
</dbReference>
<feature type="compositionally biased region" description="Polar residues" evidence="1">
    <location>
        <begin position="124"/>
        <end position="144"/>
    </location>
</feature>
<evidence type="ECO:0000313" key="2">
    <source>
        <dbReference type="EMBL" id="PWZ16797.1"/>
    </source>
</evidence>
<feature type="region of interest" description="Disordered" evidence="1">
    <location>
        <begin position="124"/>
        <end position="145"/>
    </location>
</feature>
<gene>
    <name evidence="2" type="primary">MKP1_1</name>
    <name evidence="2" type="ORF">Zm00014a_030933</name>
</gene>
<accession>A0A3L6E9T8</accession>
<dbReference type="EMBL" id="NCVQ01000007">
    <property type="protein sequence ID" value="PWZ16797.1"/>
    <property type="molecule type" value="Genomic_DNA"/>
</dbReference>
<dbReference type="AlphaFoldDB" id="A0A3L6E9T8"/>
<dbReference type="PANTHER" id="PTHR46381">
    <property type="entry name" value="MKPA PROTEIN"/>
    <property type="match status" value="1"/>
</dbReference>
<name>A0A3L6E9T8_MAIZE</name>
<dbReference type="ExpressionAtlas" id="A0A3L6E9T8">
    <property type="expression patterns" value="baseline and differential"/>
</dbReference>
<dbReference type="Proteomes" id="UP000251960">
    <property type="component" value="Chromosome 6"/>
</dbReference>
<dbReference type="SUPFAM" id="SSF55753">
    <property type="entry name" value="Actin depolymerizing proteins"/>
    <property type="match status" value="1"/>
</dbReference>